<gene>
    <name evidence="2" type="ORF">K239x_41160</name>
</gene>
<reference evidence="2 3" key="1">
    <citation type="submission" date="2019-02" db="EMBL/GenBank/DDBJ databases">
        <title>Deep-cultivation of Planctomycetes and their phenomic and genomic characterization uncovers novel biology.</title>
        <authorList>
            <person name="Wiegand S."/>
            <person name="Jogler M."/>
            <person name="Boedeker C."/>
            <person name="Pinto D."/>
            <person name="Vollmers J."/>
            <person name="Rivas-Marin E."/>
            <person name="Kohn T."/>
            <person name="Peeters S.H."/>
            <person name="Heuer A."/>
            <person name="Rast P."/>
            <person name="Oberbeckmann S."/>
            <person name="Bunk B."/>
            <person name="Jeske O."/>
            <person name="Meyerdierks A."/>
            <person name="Storesund J.E."/>
            <person name="Kallscheuer N."/>
            <person name="Luecker S."/>
            <person name="Lage O.M."/>
            <person name="Pohl T."/>
            <person name="Merkel B.J."/>
            <person name="Hornburger P."/>
            <person name="Mueller R.-W."/>
            <person name="Bruemmer F."/>
            <person name="Labrenz M."/>
            <person name="Spormann A.M."/>
            <person name="Op den Camp H."/>
            <person name="Overmann J."/>
            <person name="Amann R."/>
            <person name="Jetten M.S.M."/>
            <person name="Mascher T."/>
            <person name="Medema M.H."/>
            <person name="Devos D.P."/>
            <person name="Kaster A.-K."/>
            <person name="Ovreas L."/>
            <person name="Rohde M."/>
            <person name="Galperin M.Y."/>
            <person name="Jogler C."/>
        </authorList>
    </citation>
    <scope>NUCLEOTIDE SEQUENCE [LARGE SCALE GENOMIC DNA]</scope>
    <source>
        <strain evidence="2 3">K23_9</strain>
    </source>
</reference>
<dbReference type="Proteomes" id="UP000319817">
    <property type="component" value="Chromosome"/>
</dbReference>
<organism evidence="2 3">
    <name type="scientific">Stieleria marina</name>
    <dbReference type="NCBI Taxonomy" id="1930275"/>
    <lineage>
        <taxon>Bacteria</taxon>
        <taxon>Pseudomonadati</taxon>
        <taxon>Planctomycetota</taxon>
        <taxon>Planctomycetia</taxon>
        <taxon>Pirellulales</taxon>
        <taxon>Pirellulaceae</taxon>
        <taxon>Stieleria</taxon>
    </lineage>
</organism>
<dbReference type="InterPro" id="IPR005546">
    <property type="entry name" value="Autotransporte_beta"/>
</dbReference>
<dbReference type="AlphaFoldDB" id="A0A517NYA8"/>
<evidence type="ECO:0000259" key="1">
    <source>
        <dbReference type="PROSITE" id="PS51208"/>
    </source>
</evidence>
<protein>
    <submittedName>
        <fullName evidence="2">Autotransporter beta-domain protein</fullName>
    </submittedName>
</protein>
<feature type="domain" description="Autotransporter" evidence="1">
    <location>
        <begin position="317"/>
        <end position="585"/>
    </location>
</feature>
<accession>A0A517NYA8</accession>
<dbReference type="Pfam" id="PF03797">
    <property type="entry name" value="Autotransporter"/>
    <property type="match status" value="1"/>
</dbReference>
<proteinExistence type="predicted"/>
<evidence type="ECO:0000313" key="3">
    <source>
        <dbReference type="Proteomes" id="UP000319817"/>
    </source>
</evidence>
<dbReference type="EMBL" id="CP036526">
    <property type="protein sequence ID" value="QDT12108.1"/>
    <property type="molecule type" value="Genomic_DNA"/>
</dbReference>
<keyword evidence="3" id="KW-1185">Reference proteome</keyword>
<dbReference type="PROSITE" id="PS51208">
    <property type="entry name" value="AUTOTRANSPORTER"/>
    <property type="match status" value="1"/>
</dbReference>
<dbReference type="Gene3D" id="2.40.128.130">
    <property type="entry name" value="Autotransporter beta-domain"/>
    <property type="match status" value="1"/>
</dbReference>
<dbReference type="InterPro" id="IPR036709">
    <property type="entry name" value="Autotransporte_beta_dom_sf"/>
</dbReference>
<sequence>MTVLIAQSSGIVRRITPKSLESHLGRISNIPMTRLAALIAASVGMTDNPSNKDVIGMKKSDRIVAQIRKTNLPTIFSVESLSRWTLLCFLCLVGTFAQGQGTLVFDGSENGTTAFSKQVGDINVNFSDGSWHQFIVTSSGLYNTDEYDYALTIRLDRDAKWTGYDMNTSFGNATFSIAGLGVNSSGNSTVSGANQQFATPLVLKANEDYRFTTTGATPSLEGYRIQNLIFELLMDEATGRVNGTAAQLGFQNTSSAFQVLSRQLKQVSRAQQFASPLQPMALRQMESVNPIALVGYETDGAEANTLTSTRQSCCCSSIQNEWNGWVSGYGIGGDVQSDGAFAGLSYRSGGTQFGVYRNLDRNTLVGMFGGYSNQSVDGDDGDTADIESGQFGAFLNRQFADNAYLMAAGSGAFDSYRTRTSTGASADFDGAQAATYLELGRQGRWGRSRWNPSLALQYVYLHQEGHTEVGTVTPTIDSVNEHSLRSILGGTAQGAARKVRTGQITPYASLHWMHEFLDTTTNVTGMSGGTGFATNGVSLGRDWALVGGGASYSVNSYSNLYAGYDLQVNDRQTFHTGNGGVQFAW</sequence>
<evidence type="ECO:0000313" key="2">
    <source>
        <dbReference type="EMBL" id="QDT12108.1"/>
    </source>
</evidence>
<name>A0A517NYA8_9BACT</name>
<dbReference type="OrthoDB" id="215676at2"/>
<dbReference type="SMART" id="SM00869">
    <property type="entry name" value="Autotransporter"/>
    <property type="match status" value="1"/>
</dbReference>
<dbReference type="SUPFAM" id="SSF103515">
    <property type="entry name" value="Autotransporter"/>
    <property type="match status" value="1"/>
</dbReference>